<dbReference type="AlphaFoldDB" id="A0A4Y2K6T2"/>
<evidence type="ECO:0000313" key="2">
    <source>
        <dbReference type="Proteomes" id="UP000499080"/>
    </source>
</evidence>
<organism evidence="1 2">
    <name type="scientific">Araneus ventricosus</name>
    <name type="common">Orbweaver spider</name>
    <name type="synonym">Epeira ventricosa</name>
    <dbReference type="NCBI Taxonomy" id="182803"/>
    <lineage>
        <taxon>Eukaryota</taxon>
        <taxon>Metazoa</taxon>
        <taxon>Ecdysozoa</taxon>
        <taxon>Arthropoda</taxon>
        <taxon>Chelicerata</taxon>
        <taxon>Arachnida</taxon>
        <taxon>Araneae</taxon>
        <taxon>Araneomorphae</taxon>
        <taxon>Entelegynae</taxon>
        <taxon>Araneoidea</taxon>
        <taxon>Araneidae</taxon>
        <taxon>Araneus</taxon>
    </lineage>
</organism>
<proteinExistence type="predicted"/>
<evidence type="ECO:0000313" key="1">
    <source>
        <dbReference type="EMBL" id="GBM97276.1"/>
    </source>
</evidence>
<dbReference type="Proteomes" id="UP000499080">
    <property type="component" value="Unassembled WGS sequence"/>
</dbReference>
<reference evidence="1 2" key="1">
    <citation type="journal article" date="2019" name="Sci. Rep.">
        <title>Orb-weaving spider Araneus ventricosus genome elucidates the spidroin gene catalogue.</title>
        <authorList>
            <person name="Kono N."/>
            <person name="Nakamura H."/>
            <person name="Ohtoshi R."/>
            <person name="Moran D.A.P."/>
            <person name="Shinohara A."/>
            <person name="Yoshida Y."/>
            <person name="Fujiwara M."/>
            <person name="Mori M."/>
            <person name="Tomita M."/>
            <person name="Arakawa K."/>
        </authorList>
    </citation>
    <scope>NUCLEOTIDE SEQUENCE [LARGE SCALE GENOMIC DNA]</scope>
</reference>
<name>A0A4Y2K6T2_ARAVE</name>
<accession>A0A4Y2K6T2</accession>
<keyword evidence="2" id="KW-1185">Reference proteome</keyword>
<protein>
    <submittedName>
        <fullName evidence="1">Uncharacterized protein</fullName>
    </submittedName>
</protein>
<comment type="caution">
    <text evidence="1">The sequence shown here is derived from an EMBL/GenBank/DDBJ whole genome shotgun (WGS) entry which is preliminary data.</text>
</comment>
<sequence length="84" mass="9388">MSCLTLRLGRNRPQMHSSDDFVAPFLYFQGVYKSALSSSVLSSPDNLQFLHQLFGEEIATESYRQRKDAQVVSDENVTSSVVTG</sequence>
<gene>
    <name evidence="1" type="ORF">AVEN_128808_1</name>
</gene>
<dbReference type="EMBL" id="BGPR01004220">
    <property type="protein sequence ID" value="GBM97276.1"/>
    <property type="molecule type" value="Genomic_DNA"/>
</dbReference>